<dbReference type="Proteomes" id="UP000038010">
    <property type="component" value="Unassembled WGS sequence"/>
</dbReference>
<feature type="region of interest" description="Disordered" evidence="1">
    <location>
        <begin position="33"/>
        <end position="53"/>
    </location>
</feature>
<sequence>MDTNTFGKILNPSYPLVPDPQASFEASSKPIDLSLAGSETNSPTDNLNSRKRPANVAFEEQNATISGLPARRVLTWALSVPTQTPILLGKRAINRIIWSDPDSFDAASLAILEKLGTIEQLLKPDVSTNNVRRQTLSSQPSEGPDSTSPLPQIKSLNSPTLERTKEVGPYHMSIERLLAWDTFRGFRPCLDLRQLLNASNDSQAQATLLAGENELPAWDDRLIKTFMDDVLIFNPVIEEAKIQKYTRDARFAGIGYDGASCLLLLIFALGSLSRSSDPQAPTSASEERQLPRFMQAEAFFAAAQKRMGMLLSRSGVLEAQCFFLAGVYLFSTIRPLEGWKCFVQALASCQAFYGAASTDNARDRRLHETIYWTCFKSELEARLELGVTDASVWDLRYPSFFPSPPDELRSNTQTEVVWYYFLAEIALRRLANRILNYIYGSNPSETTAASKEMADHIISFEAQASDWRRSLPSPLSLDKITQPSPGDSDLNQTLRFILEGELIDCYEIMYWPFVADAINRNTELQQTVDRDFTRKALALAVERIDKNEPGFHYRHHGTWMMLRSCSRSALLLIAAGRSPYVRYLLPGTWQTAVGRVINMLRFWRHESEDVADRLNLIEAMANAT</sequence>
<name>A0A0N0NRE8_9EURO</name>
<evidence type="ECO:0008006" key="4">
    <source>
        <dbReference type="Google" id="ProtNLM"/>
    </source>
</evidence>
<dbReference type="AlphaFoldDB" id="A0A0N0NRE8"/>
<dbReference type="PANTHER" id="PTHR47785">
    <property type="entry name" value="ZN(II)2CYS6 TRANSCRIPTION FACTOR (EUROFUNG)-RELATED-RELATED"/>
    <property type="match status" value="1"/>
</dbReference>
<comment type="caution">
    <text evidence="2">The sequence shown here is derived from an EMBL/GenBank/DDBJ whole genome shotgun (WGS) entry which is preliminary data.</text>
</comment>
<dbReference type="OrthoDB" id="4356994at2759"/>
<accession>A0A0N0NRE8</accession>
<evidence type="ECO:0000313" key="2">
    <source>
        <dbReference type="EMBL" id="KPI44749.1"/>
    </source>
</evidence>
<dbReference type="RefSeq" id="XP_018004712.1">
    <property type="nucleotide sequence ID" value="XM_018149165.1"/>
</dbReference>
<dbReference type="EMBL" id="LFJN01000003">
    <property type="protein sequence ID" value="KPI44749.1"/>
    <property type="molecule type" value="Genomic_DNA"/>
</dbReference>
<gene>
    <name evidence="2" type="ORF">AB675_8698</name>
</gene>
<protein>
    <recommendedName>
        <fullName evidence="4">Transcription factor domain-containing protein</fullName>
    </recommendedName>
</protein>
<reference evidence="2 3" key="1">
    <citation type="submission" date="2015-06" db="EMBL/GenBank/DDBJ databases">
        <title>Draft genome of the ant-associated black yeast Phialophora attae CBS 131958.</title>
        <authorList>
            <person name="Moreno L.F."/>
            <person name="Stielow B.J."/>
            <person name="de Hoog S."/>
            <person name="Vicente V.A."/>
            <person name="Weiss V.A."/>
            <person name="de Vries M."/>
            <person name="Cruz L.M."/>
            <person name="Souza E.M."/>
        </authorList>
    </citation>
    <scope>NUCLEOTIDE SEQUENCE [LARGE SCALE GENOMIC DNA]</scope>
    <source>
        <strain evidence="2 3">CBS 131958</strain>
    </source>
</reference>
<dbReference type="InterPro" id="IPR053181">
    <property type="entry name" value="EcdB-like_regulator"/>
</dbReference>
<organism evidence="2 3">
    <name type="scientific">Cyphellophora attinorum</name>
    <dbReference type="NCBI Taxonomy" id="1664694"/>
    <lineage>
        <taxon>Eukaryota</taxon>
        <taxon>Fungi</taxon>
        <taxon>Dikarya</taxon>
        <taxon>Ascomycota</taxon>
        <taxon>Pezizomycotina</taxon>
        <taxon>Eurotiomycetes</taxon>
        <taxon>Chaetothyriomycetidae</taxon>
        <taxon>Chaetothyriales</taxon>
        <taxon>Cyphellophoraceae</taxon>
        <taxon>Cyphellophora</taxon>
    </lineage>
</organism>
<dbReference type="STRING" id="1664694.A0A0N0NRE8"/>
<proteinExistence type="predicted"/>
<dbReference type="VEuPathDB" id="FungiDB:AB675_8698"/>
<evidence type="ECO:0000313" key="3">
    <source>
        <dbReference type="Proteomes" id="UP000038010"/>
    </source>
</evidence>
<dbReference type="CDD" id="cd12148">
    <property type="entry name" value="fungal_TF_MHR"/>
    <property type="match status" value="1"/>
</dbReference>
<dbReference type="PANTHER" id="PTHR47785:SF7">
    <property type="entry name" value="ZN(II)2CYS6 TRANSCRIPTION FACTOR (EUROFUNG)"/>
    <property type="match status" value="1"/>
</dbReference>
<keyword evidence="3" id="KW-1185">Reference proteome</keyword>
<feature type="compositionally biased region" description="Polar residues" evidence="1">
    <location>
        <begin position="37"/>
        <end position="47"/>
    </location>
</feature>
<dbReference type="GeneID" id="28741045"/>
<evidence type="ECO:0000256" key="1">
    <source>
        <dbReference type="SAM" id="MobiDB-lite"/>
    </source>
</evidence>
<feature type="region of interest" description="Disordered" evidence="1">
    <location>
        <begin position="129"/>
        <end position="158"/>
    </location>
</feature>